<dbReference type="GO" id="GO:0004674">
    <property type="term" value="F:protein serine/threonine kinase activity"/>
    <property type="evidence" value="ECO:0007669"/>
    <property type="project" value="UniProtKB-KW"/>
</dbReference>
<dbReference type="Gene3D" id="1.10.510.10">
    <property type="entry name" value="Transferase(Phosphotransferase) domain 1"/>
    <property type="match status" value="1"/>
</dbReference>
<keyword evidence="5" id="KW-0723">Serine/threonine-protein kinase</keyword>
<gene>
    <name evidence="20" type="ORF">FSP39_019544</name>
</gene>
<dbReference type="PROSITE" id="PS50106">
    <property type="entry name" value="PDZ"/>
    <property type="match status" value="1"/>
</dbReference>
<organism evidence="20 21">
    <name type="scientific">Pinctada imbricata</name>
    <name type="common">Atlantic pearl-oyster</name>
    <name type="synonym">Pinctada martensii</name>
    <dbReference type="NCBI Taxonomy" id="66713"/>
    <lineage>
        <taxon>Eukaryota</taxon>
        <taxon>Metazoa</taxon>
        <taxon>Spiralia</taxon>
        <taxon>Lophotrochozoa</taxon>
        <taxon>Mollusca</taxon>
        <taxon>Bivalvia</taxon>
        <taxon>Autobranchia</taxon>
        <taxon>Pteriomorphia</taxon>
        <taxon>Pterioida</taxon>
        <taxon>Pterioidea</taxon>
        <taxon>Pteriidae</taxon>
        <taxon>Pinctada</taxon>
    </lineage>
</organism>
<dbReference type="GO" id="GO:0030036">
    <property type="term" value="P:actin cytoskeleton organization"/>
    <property type="evidence" value="ECO:0007669"/>
    <property type="project" value="TreeGrafter"/>
</dbReference>
<feature type="region of interest" description="Disordered" evidence="16">
    <location>
        <begin position="653"/>
        <end position="721"/>
    </location>
</feature>
<evidence type="ECO:0000256" key="12">
    <source>
        <dbReference type="ARBA" id="ARBA00022840"/>
    </source>
</evidence>
<evidence type="ECO:0000256" key="14">
    <source>
        <dbReference type="PROSITE-ProRule" id="PRU00125"/>
    </source>
</evidence>
<evidence type="ECO:0000256" key="6">
    <source>
        <dbReference type="ARBA" id="ARBA00022679"/>
    </source>
</evidence>
<feature type="region of interest" description="Disordered" evidence="16">
    <location>
        <begin position="954"/>
        <end position="987"/>
    </location>
</feature>
<name>A0AA89BV06_PINIB</name>
<dbReference type="Pfam" id="PF00412">
    <property type="entry name" value="LIM"/>
    <property type="match status" value="1"/>
</dbReference>
<feature type="domain" description="Protein kinase" evidence="17">
    <location>
        <begin position="319"/>
        <end position="603"/>
    </location>
</feature>
<dbReference type="EC" id="2.7.11.1" evidence="3"/>
<dbReference type="PANTHER" id="PTHR46485">
    <property type="entry name" value="LIM DOMAIN KINASE 1"/>
    <property type="match status" value="1"/>
</dbReference>
<keyword evidence="11 14" id="KW-0862">Zinc</keyword>
<evidence type="ECO:0000256" key="2">
    <source>
        <dbReference type="ARBA" id="ARBA00005843"/>
    </source>
</evidence>
<dbReference type="AlphaFoldDB" id="A0AA89BV06"/>
<feature type="domain" description="PDZ" evidence="19">
    <location>
        <begin position="102"/>
        <end position="198"/>
    </location>
</feature>
<dbReference type="GO" id="GO:0005524">
    <property type="term" value="F:ATP binding"/>
    <property type="evidence" value="ECO:0007669"/>
    <property type="project" value="UniProtKB-UniRule"/>
</dbReference>
<feature type="compositionally biased region" description="Low complexity" evidence="16">
    <location>
        <begin position="228"/>
        <end position="245"/>
    </location>
</feature>
<dbReference type="InterPro" id="IPR036034">
    <property type="entry name" value="PDZ_sf"/>
</dbReference>
<dbReference type="InterPro" id="IPR001781">
    <property type="entry name" value="Znf_LIM"/>
</dbReference>
<feature type="compositionally biased region" description="Polar residues" evidence="16">
    <location>
        <begin position="246"/>
        <end position="255"/>
    </location>
</feature>
<feature type="compositionally biased region" description="Pro residues" evidence="16">
    <location>
        <begin position="199"/>
        <end position="220"/>
    </location>
</feature>
<evidence type="ECO:0000256" key="4">
    <source>
        <dbReference type="ARBA" id="ARBA00022490"/>
    </source>
</evidence>
<keyword evidence="13 14" id="KW-0440">LIM domain</keyword>
<accession>A0AA89BV06</accession>
<keyword evidence="9 15" id="KW-0547">Nucleotide-binding</keyword>
<dbReference type="InterPro" id="IPR001478">
    <property type="entry name" value="PDZ"/>
</dbReference>
<keyword evidence="8" id="KW-0677">Repeat</keyword>
<dbReference type="GO" id="GO:0046872">
    <property type="term" value="F:metal ion binding"/>
    <property type="evidence" value="ECO:0007669"/>
    <property type="project" value="UniProtKB-KW"/>
</dbReference>
<evidence type="ECO:0000313" key="21">
    <source>
        <dbReference type="Proteomes" id="UP001186944"/>
    </source>
</evidence>
<evidence type="ECO:0000256" key="10">
    <source>
        <dbReference type="ARBA" id="ARBA00022777"/>
    </source>
</evidence>
<dbReference type="Gene3D" id="3.30.200.20">
    <property type="entry name" value="Phosphorylase Kinase, domain 1"/>
    <property type="match status" value="1"/>
</dbReference>
<keyword evidence="6" id="KW-0808">Transferase</keyword>
<feature type="region of interest" description="Disordered" evidence="16">
    <location>
        <begin position="825"/>
        <end position="861"/>
    </location>
</feature>
<feature type="compositionally biased region" description="Basic and acidic residues" evidence="16">
    <location>
        <begin position="666"/>
        <end position="679"/>
    </location>
</feature>
<feature type="binding site" evidence="15">
    <location>
        <position position="348"/>
    </location>
    <ligand>
        <name>ATP</name>
        <dbReference type="ChEBI" id="CHEBI:30616"/>
    </ligand>
</feature>
<reference evidence="20" key="1">
    <citation type="submission" date="2019-08" db="EMBL/GenBank/DDBJ databases">
        <title>The improved chromosome-level genome for the pearl oyster Pinctada fucata martensii using PacBio sequencing and Hi-C.</title>
        <authorList>
            <person name="Zheng Z."/>
        </authorList>
    </citation>
    <scope>NUCLEOTIDE SEQUENCE</scope>
    <source>
        <strain evidence="20">ZZ-2019</strain>
        <tissue evidence="20">Adductor muscle</tissue>
    </source>
</reference>
<dbReference type="PANTHER" id="PTHR46485:SF4">
    <property type="entry name" value="LIM DOMAIN KINASE 1"/>
    <property type="match status" value="1"/>
</dbReference>
<dbReference type="EMBL" id="VSWD01000014">
    <property type="protein sequence ID" value="KAK3083328.1"/>
    <property type="molecule type" value="Genomic_DNA"/>
</dbReference>
<evidence type="ECO:0000313" key="20">
    <source>
        <dbReference type="EMBL" id="KAK3083328.1"/>
    </source>
</evidence>
<evidence type="ECO:0000256" key="15">
    <source>
        <dbReference type="PROSITE-ProRule" id="PRU10141"/>
    </source>
</evidence>
<evidence type="ECO:0000256" key="5">
    <source>
        <dbReference type="ARBA" id="ARBA00022527"/>
    </source>
</evidence>
<evidence type="ECO:0000256" key="1">
    <source>
        <dbReference type="ARBA" id="ARBA00004496"/>
    </source>
</evidence>
<dbReference type="Proteomes" id="UP001186944">
    <property type="component" value="Unassembled WGS sequence"/>
</dbReference>
<dbReference type="Gene3D" id="2.30.42.10">
    <property type="match status" value="1"/>
</dbReference>
<feature type="domain" description="LIM zinc-binding" evidence="18">
    <location>
        <begin position="21"/>
        <end position="85"/>
    </location>
</feature>
<evidence type="ECO:0000256" key="9">
    <source>
        <dbReference type="ARBA" id="ARBA00022741"/>
    </source>
</evidence>
<keyword evidence="10" id="KW-0418">Kinase</keyword>
<comment type="subcellular location">
    <subcellularLocation>
        <location evidence="1">Cytoplasm</location>
    </subcellularLocation>
</comment>
<evidence type="ECO:0000256" key="3">
    <source>
        <dbReference type="ARBA" id="ARBA00012513"/>
    </source>
</evidence>
<proteinExistence type="inferred from homology"/>
<evidence type="ECO:0000256" key="11">
    <source>
        <dbReference type="ARBA" id="ARBA00022833"/>
    </source>
</evidence>
<evidence type="ECO:0000256" key="13">
    <source>
        <dbReference type="ARBA" id="ARBA00023038"/>
    </source>
</evidence>
<evidence type="ECO:0000259" key="18">
    <source>
        <dbReference type="PROSITE" id="PS50023"/>
    </source>
</evidence>
<comment type="similarity">
    <text evidence="2">Belongs to the protein kinase superfamily. TKL Ser/Thr protein kinase family.</text>
</comment>
<feature type="region of interest" description="Disordered" evidence="16">
    <location>
        <begin position="195"/>
        <end position="302"/>
    </location>
</feature>
<dbReference type="SUPFAM" id="SSF56112">
    <property type="entry name" value="Protein kinase-like (PK-like)"/>
    <property type="match status" value="1"/>
</dbReference>
<dbReference type="SUPFAM" id="SSF57716">
    <property type="entry name" value="Glucocorticoid receptor-like (DNA-binding domain)"/>
    <property type="match status" value="1"/>
</dbReference>
<dbReference type="InterPro" id="IPR050940">
    <property type="entry name" value="Actin_reg-Ser/Thr_kinase"/>
</dbReference>
<dbReference type="InterPro" id="IPR001245">
    <property type="entry name" value="Ser-Thr/Tyr_kinase_cat_dom"/>
</dbReference>
<protein>
    <recommendedName>
        <fullName evidence="3">non-specific serine/threonine protein kinase</fullName>
        <ecNumber evidence="3">2.7.11.1</ecNumber>
    </recommendedName>
</protein>
<dbReference type="SMART" id="SM00132">
    <property type="entry name" value="LIM"/>
    <property type="match status" value="1"/>
</dbReference>
<keyword evidence="7 14" id="KW-0479">Metal-binding</keyword>
<evidence type="ECO:0000256" key="8">
    <source>
        <dbReference type="ARBA" id="ARBA00022737"/>
    </source>
</evidence>
<dbReference type="InterPro" id="IPR011009">
    <property type="entry name" value="Kinase-like_dom_sf"/>
</dbReference>
<keyword evidence="4" id="KW-0963">Cytoplasm</keyword>
<evidence type="ECO:0000259" key="17">
    <source>
        <dbReference type="PROSITE" id="PS50011"/>
    </source>
</evidence>
<evidence type="ECO:0000259" key="19">
    <source>
        <dbReference type="PROSITE" id="PS50106"/>
    </source>
</evidence>
<dbReference type="InterPro" id="IPR000719">
    <property type="entry name" value="Prot_kinase_dom"/>
</dbReference>
<dbReference type="CDD" id="cd09365">
    <property type="entry name" value="LIM2_LIMK"/>
    <property type="match status" value="1"/>
</dbReference>
<comment type="caution">
    <text evidence="20">The sequence shown here is derived from an EMBL/GenBank/DDBJ whole genome shotgun (WGS) entry which is preliminary data.</text>
</comment>
<dbReference type="PROSITE" id="PS00107">
    <property type="entry name" value="PROTEIN_KINASE_ATP"/>
    <property type="match status" value="1"/>
</dbReference>
<dbReference type="FunFam" id="3.30.200.20:FF:000038">
    <property type="entry name" value="LIM domain kinase 2"/>
    <property type="match status" value="1"/>
</dbReference>
<dbReference type="Pfam" id="PF07714">
    <property type="entry name" value="PK_Tyr_Ser-Thr"/>
    <property type="match status" value="1"/>
</dbReference>
<dbReference type="Gene3D" id="2.10.110.10">
    <property type="entry name" value="Cysteine Rich Protein"/>
    <property type="match status" value="1"/>
</dbReference>
<keyword evidence="21" id="KW-1185">Reference proteome</keyword>
<dbReference type="InterPro" id="IPR017441">
    <property type="entry name" value="Protein_kinase_ATP_BS"/>
</dbReference>
<dbReference type="SMART" id="SM00228">
    <property type="entry name" value="PDZ"/>
    <property type="match status" value="1"/>
</dbReference>
<dbReference type="Pfam" id="PF00595">
    <property type="entry name" value="PDZ"/>
    <property type="match status" value="1"/>
</dbReference>
<dbReference type="GO" id="GO:0005634">
    <property type="term" value="C:nucleus"/>
    <property type="evidence" value="ECO:0007669"/>
    <property type="project" value="TreeGrafter"/>
</dbReference>
<dbReference type="GO" id="GO:0005737">
    <property type="term" value="C:cytoplasm"/>
    <property type="evidence" value="ECO:0007669"/>
    <property type="project" value="UniProtKB-SubCell"/>
</dbReference>
<dbReference type="PROSITE" id="PS50023">
    <property type="entry name" value="LIM_DOMAIN_2"/>
    <property type="match status" value="1"/>
</dbReference>
<evidence type="ECO:0000256" key="16">
    <source>
        <dbReference type="SAM" id="MobiDB-lite"/>
    </source>
</evidence>
<evidence type="ECO:0000256" key="7">
    <source>
        <dbReference type="ARBA" id="ARBA00022723"/>
    </source>
</evidence>
<sequence>MESSDSNRSGREDRKKEEEERKIRKCNLVIATGVEERRVAGDHRYHPECFQCSHCSAYIGDGDRYVLLERSKLFCGGCYTKRMKPLLMESPNGHRRHHSIQLVEIPPTPQGERGLQYTLESRRSQYLTPRGRDATPSSPLMKISSVEPSISPELEMLNVGDKILEVNGLSIRDTTLERIDNLLKDSNKPLHLMIEREPSLPPSPTPLSPQTPTPPSPQTPTHPEQRTDSVTSSDLNSSLGSDSGLCHSNSSSNEVFINGVSVQRRAKNKLRDRNLSPTRRRSKSPSPLPPSRQKSVDLSRASSFKSLPTTHRVFRSTDLIHGEILGKGFFGQAVKVIHKVTGEVMVLKEMYRFDEDAQKSFLKEVSVLRSVDHPNVLKFLGVLYKDKKLNLVTGKMLAIFNMYQGGTLKEYIQDMTRPLSWKQKVQFAKDISSGMHYLHSMDIIHRDLNSNNCFVKENLTVVVADFGLARVIPDQFYRQTTPTATKVTKGKRRFQRKKRYTVVGSPYWMAPEMLSGKSYDEKVDLFSFGIVLCEIIGRVFADPDYLPRTIDFGLNVQRFHEQYCKGVVDYPEFFLMVAVRCCQMIPEKRPNFERVGNWLDGILLNLNHSCAIPPELVGDPVQFYNKMMEMDEDDSGSNEKNYDCSRKKSNLVSIEEKDQNSSLQDRNSKREGSENENKPRSNGHLIGNKAGGKENESQRSWSAGSRLVVPRGSMEESLSDIDTSCDGVTTILDKLKFNESTSDVECSRDEEYSRSSFSFSELSTKHCSTGFEYPRKDNSECFDRSRNSYSDGEIFSFDGAITSTPYKQLPNNNQDICDSQWRKEADHNSDWPSKNSNGCERLDPTRSVFQNGKPGIGDKIEDMTSGICENVAPSIKTGKSSKTSVSNLTNQTHDKPFVQICDTCLSSEMKDETLCNGNNVKNSEISTPSDVHTAIHHSDQPDGSAASNTSFTSTITVKLRTPDVEESSSINKAKEKDYASDEETSLV</sequence>
<dbReference type="SUPFAM" id="SSF50156">
    <property type="entry name" value="PDZ domain-like"/>
    <property type="match status" value="1"/>
</dbReference>
<keyword evidence="12 15" id="KW-0067">ATP-binding</keyword>
<dbReference type="PROSITE" id="PS50011">
    <property type="entry name" value="PROTEIN_KINASE_DOM"/>
    <property type="match status" value="1"/>
</dbReference>